<dbReference type="InterPro" id="IPR005990">
    <property type="entry name" value="IMP_DH"/>
</dbReference>
<proteinExistence type="inferred from homology"/>
<dbReference type="InterPro" id="IPR046342">
    <property type="entry name" value="CBS_dom_sf"/>
</dbReference>
<dbReference type="PIRSF" id="PIRSF000130">
    <property type="entry name" value="IMPDH"/>
    <property type="match status" value="1"/>
</dbReference>
<dbReference type="Pfam" id="PF00571">
    <property type="entry name" value="CBS"/>
    <property type="match status" value="2"/>
</dbReference>
<dbReference type="GO" id="GO:0030060">
    <property type="term" value="F:L-malate dehydrogenase (NAD+) activity"/>
    <property type="evidence" value="ECO:0007669"/>
    <property type="project" value="UniProtKB-EC"/>
</dbReference>
<dbReference type="PANTHER" id="PTHR11911:SF111">
    <property type="entry name" value="INOSINE-5'-MONOPHOSPHATE DEHYDROGENASE"/>
    <property type="match status" value="1"/>
</dbReference>
<dbReference type="eggNOG" id="arCOG00612">
    <property type="taxonomic scope" value="Archaea"/>
</dbReference>
<dbReference type="GO" id="GO:0046872">
    <property type="term" value="F:metal ion binding"/>
    <property type="evidence" value="ECO:0007669"/>
    <property type="project" value="UniProtKB-KW"/>
</dbReference>
<feature type="binding site" description="in other chain" evidence="7">
    <location>
        <position position="317"/>
    </location>
    <ligand>
        <name>K(+)</name>
        <dbReference type="ChEBI" id="CHEBI:29103"/>
        <note>ligand shared between two tetrameric partners</note>
    </ligand>
</feature>
<dbReference type="HOGENOM" id="CLU_022552_2_1_2"/>
<dbReference type="STRING" id="397948.Cmaq_1624"/>
<keyword evidence="11" id="KW-1185">Reference proteome</keyword>
<dbReference type="SUPFAM" id="SSF54631">
    <property type="entry name" value="CBS-domain pair"/>
    <property type="match status" value="1"/>
</dbReference>
<feature type="active site" description="Proton acceptor" evidence="5">
    <location>
        <position position="417"/>
    </location>
</feature>
<dbReference type="AlphaFoldDB" id="A8M9X6"/>
<dbReference type="EMBL" id="CP000852">
    <property type="protein sequence ID" value="ABW02447.1"/>
    <property type="molecule type" value="Genomic_DNA"/>
</dbReference>
<evidence type="ECO:0000256" key="7">
    <source>
        <dbReference type="PIRSR" id="PIRSR000130-4"/>
    </source>
</evidence>
<evidence type="ECO:0000256" key="5">
    <source>
        <dbReference type="PIRSR" id="PIRSR000130-1"/>
    </source>
</evidence>
<evidence type="ECO:0000256" key="4">
    <source>
        <dbReference type="ARBA" id="ARBA00023122"/>
    </source>
</evidence>
<dbReference type="GO" id="GO:0006183">
    <property type="term" value="P:GTP biosynthetic process"/>
    <property type="evidence" value="ECO:0007669"/>
    <property type="project" value="TreeGrafter"/>
</dbReference>
<name>A8M9X6_CALMQ</name>
<dbReference type="CDD" id="cd00381">
    <property type="entry name" value="IMPDH"/>
    <property type="match status" value="1"/>
</dbReference>
<dbReference type="InterPro" id="IPR000644">
    <property type="entry name" value="CBS_dom"/>
</dbReference>
<evidence type="ECO:0000256" key="3">
    <source>
        <dbReference type="ARBA" id="ARBA00023002"/>
    </source>
</evidence>
<feature type="domain" description="CBS" evidence="9">
    <location>
        <begin position="113"/>
        <end position="172"/>
    </location>
</feature>
<dbReference type="FunFam" id="3.20.20.70:FF:000424">
    <property type="entry name" value="Inosine-5'-monophosphate dehydrogenase 2"/>
    <property type="match status" value="1"/>
</dbReference>
<dbReference type="KEGG" id="cma:Cmaq_1624"/>
<dbReference type="Pfam" id="PF00478">
    <property type="entry name" value="IMPDH"/>
    <property type="match status" value="1"/>
</dbReference>
<keyword evidence="2" id="KW-0479">Metal-binding</keyword>
<gene>
    <name evidence="10" type="ordered locus">Cmaq_1624</name>
</gene>
<dbReference type="SMART" id="SM01240">
    <property type="entry name" value="IMPDH"/>
    <property type="match status" value="1"/>
</dbReference>
<evidence type="ECO:0000256" key="1">
    <source>
        <dbReference type="ARBA" id="ARBA00005502"/>
    </source>
</evidence>
<evidence type="ECO:0000256" key="8">
    <source>
        <dbReference type="PROSITE-ProRule" id="PRU00703"/>
    </source>
</evidence>
<dbReference type="Proteomes" id="UP000001137">
    <property type="component" value="Chromosome"/>
</dbReference>
<evidence type="ECO:0000313" key="10">
    <source>
        <dbReference type="EMBL" id="ABW02447.1"/>
    </source>
</evidence>
<comment type="similarity">
    <text evidence="1">Belongs to the IMPDH/GMPR family.</text>
</comment>
<evidence type="ECO:0000256" key="6">
    <source>
        <dbReference type="PIRSR" id="PIRSR000130-3"/>
    </source>
</evidence>
<keyword evidence="6" id="KW-0520">NAD</keyword>
<evidence type="ECO:0000313" key="11">
    <source>
        <dbReference type="Proteomes" id="UP000001137"/>
    </source>
</evidence>
<keyword evidence="3 10" id="KW-0560">Oxidoreductase</keyword>
<dbReference type="SMART" id="SM00116">
    <property type="entry name" value="CBS"/>
    <property type="match status" value="2"/>
</dbReference>
<accession>A8M9X6</accession>
<dbReference type="Gene3D" id="3.20.20.70">
    <property type="entry name" value="Aldolase class I"/>
    <property type="match status" value="1"/>
</dbReference>
<dbReference type="InterPro" id="IPR013785">
    <property type="entry name" value="Aldolase_TIM"/>
</dbReference>
<dbReference type="PROSITE" id="PS51371">
    <property type="entry name" value="CBS"/>
    <property type="match status" value="1"/>
</dbReference>
<evidence type="ECO:0000259" key="9">
    <source>
        <dbReference type="PROSITE" id="PS51371"/>
    </source>
</evidence>
<feature type="binding site" evidence="6">
    <location>
        <begin position="259"/>
        <end position="261"/>
    </location>
    <ligand>
        <name>NAD(+)</name>
        <dbReference type="ChEBI" id="CHEBI:57540"/>
    </ligand>
</feature>
<keyword evidence="4 8" id="KW-0129">CBS domain</keyword>
<organism evidence="10 11">
    <name type="scientific">Caldivirga maquilingensis (strain ATCC 700844 / DSM 13496 / JCM 10307 / IC-167)</name>
    <dbReference type="NCBI Taxonomy" id="397948"/>
    <lineage>
        <taxon>Archaea</taxon>
        <taxon>Thermoproteota</taxon>
        <taxon>Thermoprotei</taxon>
        <taxon>Thermoproteales</taxon>
        <taxon>Thermoproteaceae</taxon>
        <taxon>Caldivirga</taxon>
    </lineage>
</organism>
<dbReference type="GO" id="GO:0003938">
    <property type="term" value="F:IMP dehydrogenase activity"/>
    <property type="evidence" value="ECO:0007669"/>
    <property type="project" value="InterPro"/>
</dbReference>
<dbReference type="InterPro" id="IPR001093">
    <property type="entry name" value="IMP_DH_GMPRt"/>
</dbReference>
<sequence>MGLECEVTQYVYKGYYGWGIMFREKIPIKGLAVTFNDVVLLPGKATLDPISIDTSTKVSRSVSINIPLVSSPMDTVTEDALAIALARLGGVGVIHRNMTINDEVNAVKAVKDASPYPVIPFSLNPLMSSEEAMAELRRLNLDTLPIVDEGRVIGYIRRSRLLTGGRLIELAEKPVMAPVGSSGDELVKIMRENGTDTVALVDKDNVFIGIASYYDLNYKPPFKPATDGEGRLIVGAAVSPFDVERAVKVSKYADFLVVDVAHVDNENALTALAKLVKETPVDVIVGNLGTYDGAVDAITRVDPIGGFRVGIASGSICSTGVVTGVAAPTLWAVAQVADAALDYGLGSTPIIADGGIREPGDVVKAMAAGAWAAMMGRVFAQATESPSPIIRVGNRLYKYYRGMASEGARARRFAMDRYAPKVKNIEEGVEGLVPYRGDLANIVREFVGGIQAALGYIGASNTAEARVKGRFMIVTESGRGEVEPHDLVLNI</sequence>
<protein>
    <submittedName>
        <fullName evidence="10">Malate dehydrogenase</fullName>
        <ecNumber evidence="10">1.1.1.37</ecNumber>
    </submittedName>
</protein>
<evidence type="ECO:0000256" key="2">
    <source>
        <dbReference type="ARBA" id="ARBA00022723"/>
    </source>
</evidence>
<dbReference type="EC" id="1.1.1.37" evidence="10"/>
<keyword evidence="7" id="KW-0630">Potassium</keyword>
<feature type="active site" description="Thioimidate intermediate" evidence="5">
    <location>
        <position position="317"/>
    </location>
</feature>
<reference evidence="10 11" key="1">
    <citation type="submission" date="2007-10" db="EMBL/GenBank/DDBJ databases">
        <title>Complete sequence of Caldivirga maquilingensis IC-167.</title>
        <authorList>
            <consortium name="US DOE Joint Genome Institute"/>
            <person name="Copeland A."/>
            <person name="Lucas S."/>
            <person name="Lapidus A."/>
            <person name="Barry K."/>
            <person name="Glavina del Rio T."/>
            <person name="Dalin E."/>
            <person name="Tice H."/>
            <person name="Pitluck S."/>
            <person name="Saunders E."/>
            <person name="Brettin T."/>
            <person name="Bruce D."/>
            <person name="Detter J.C."/>
            <person name="Han C."/>
            <person name="Schmutz J."/>
            <person name="Larimer F."/>
            <person name="Land M."/>
            <person name="Hauser L."/>
            <person name="Kyrpides N."/>
            <person name="Ivanova N."/>
            <person name="Biddle J.F."/>
            <person name="Zhang Z."/>
            <person name="Fitz-Gibbon S.T."/>
            <person name="Lowe T.M."/>
            <person name="Saltikov C."/>
            <person name="House C.H."/>
            <person name="Richardson P."/>
        </authorList>
    </citation>
    <scope>NUCLEOTIDE SEQUENCE [LARGE SCALE GENOMIC DNA]</scope>
    <source>
        <strain evidence="11">ATCC 700844 / DSM 13496 / JCM 10307 / IC-167</strain>
    </source>
</reference>
<dbReference type="PANTHER" id="PTHR11911">
    <property type="entry name" value="INOSINE-5-MONOPHOSPHATE DEHYDROGENASE RELATED"/>
    <property type="match status" value="1"/>
</dbReference>
<dbReference type="SUPFAM" id="SSF51412">
    <property type="entry name" value="Inosine monophosphate dehydrogenase (IMPDH)"/>
    <property type="match status" value="1"/>
</dbReference>
<feature type="binding site" description="in other chain" evidence="7">
    <location>
        <position position="314"/>
    </location>
    <ligand>
        <name>K(+)</name>
        <dbReference type="ChEBI" id="CHEBI:29103"/>
        <note>ligand shared between two tetrameric partners</note>
    </ligand>
</feature>